<dbReference type="GO" id="GO:0004803">
    <property type="term" value="F:transposase activity"/>
    <property type="evidence" value="ECO:0007669"/>
    <property type="project" value="InterPro"/>
</dbReference>
<evidence type="ECO:0000259" key="5">
    <source>
        <dbReference type="Pfam" id="PF01609"/>
    </source>
</evidence>
<evidence type="ECO:0000256" key="3">
    <source>
        <dbReference type="ARBA" id="ARBA00023125"/>
    </source>
</evidence>
<dbReference type="InterPro" id="IPR047952">
    <property type="entry name" value="Transpos_IS4"/>
</dbReference>
<organism evidence="6 7">
    <name type="scientific">Lysinibacillus mangiferihumi</name>
    <dbReference type="NCBI Taxonomy" id="1130819"/>
    <lineage>
        <taxon>Bacteria</taxon>
        <taxon>Bacillati</taxon>
        <taxon>Bacillota</taxon>
        <taxon>Bacilli</taxon>
        <taxon>Bacillales</taxon>
        <taxon>Bacillaceae</taxon>
        <taxon>Lysinibacillus</taxon>
    </lineage>
</organism>
<protein>
    <submittedName>
        <fullName evidence="6">IS4 family transposase</fullName>
    </submittedName>
</protein>
<proteinExistence type="inferred from homology"/>
<dbReference type="InterPro" id="IPR012337">
    <property type="entry name" value="RNaseH-like_sf"/>
</dbReference>
<dbReference type="PANTHER" id="PTHR33258">
    <property type="entry name" value="TRANSPOSASE INSL FOR INSERTION SEQUENCE ELEMENT IS186A-RELATED"/>
    <property type="match status" value="1"/>
</dbReference>
<comment type="caution">
    <text evidence="6">The sequence shown here is derived from an EMBL/GenBank/DDBJ whole genome shotgun (WGS) entry which is preliminary data.</text>
</comment>
<evidence type="ECO:0000256" key="1">
    <source>
        <dbReference type="ARBA" id="ARBA00010075"/>
    </source>
</evidence>
<evidence type="ECO:0000256" key="2">
    <source>
        <dbReference type="ARBA" id="ARBA00022578"/>
    </source>
</evidence>
<dbReference type="GO" id="GO:0003677">
    <property type="term" value="F:DNA binding"/>
    <property type="evidence" value="ECO:0007669"/>
    <property type="project" value="UniProtKB-KW"/>
</dbReference>
<evidence type="ECO:0000313" key="7">
    <source>
        <dbReference type="Proteomes" id="UP000308744"/>
    </source>
</evidence>
<sequence>MYNQHNLYLKECFRLFQPHHLEELARETGFIKRERQISASDFVSLVFRQNANLVQPSLNRLCHDLENHQIRITKSGLNKRFTTEAVDFFKSLFERLFQYQLQAPLAEMKIRKTFPFKRVRILDSTSFKLPKAYEKHFKGTRDAGAKIQFEFDYVSEKLLWFRLEDGRSADTTTGLERLASLEKGDLFLQDLGYYHLDVFEQIHQSEAFYLSRARMDSQFFLEVDNPPRHPDGSFIEKHRYQRLYMEEELKTLPRGQYREWDKIYVGRHKKMCTRCIIYRHDEKQEEKNVKKRLRSYQKKSRSIPKEHVASLSGLTIYITNLPRTISAEKITQLYRIRWQIELRFKTWKSHLKLHQIKDMKVERWLCHIYSQCIVMLLSMMTTGYLRKIVWKTCNRFISEDLSIRMFSTRINHLIFEAKKSVRSWSLFLKRLIPTTEKYNLKSTKLQQHTLFV</sequence>
<dbReference type="AlphaFoldDB" id="A0A4U2XSY3"/>
<keyword evidence="2" id="KW-0815">Transposition</keyword>
<feature type="domain" description="Transposase IS4-like" evidence="5">
    <location>
        <begin position="116"/>
        <end position="356"/>
    </location>
</feature>
<gene>
    <name evidence="6" type="ORF">FC756_27300</name>
</gene>
<keyword evidence="4" id="KW-0233">DNA recombination</keyword>
<evidence type="ECO:0000313" key="6">
    <source>
        <dbReference type="EMBL" id="TKI50879.1"/>
    </source>
</evidence>
<dbReference type="RefSeq" id="WP_107897932.1">
    <property type="nucleotide sequence ID" value="NZ_PYWM01000090.1"/>
</dbReference>
<accession>A0A4U2XSY3</accession>
<dbReference type="InterPro" id="IPR002559">
    <property type="entry name" value="Transposase_11"/>
</dbReference>
<dbReference type="SUPFAM" id="SSF53098">
    <property type="entry name" value="Ribonuclease H-like"/>
    <property type="match status" value="1"/>
</dbReference>
<keyword evidence="7" id="KW-1185">Reference proteome</keyword>
<reference evidence="6 7" key="1">
    <citation type="submission" date="2019-04" db="EMBL/GenBank/DDBJ databases">
        <title>Lysinibacillus genome sequencing.</title>
        <authorList>
            <person name="Dunlap C."/>
        </authorList>
    </citation>
    <scope>NUCLEOTIDE SEQUENCE [LARGE SCALE GENOMIC DNA]</scope>
    <source>
        <strain evidence="6 7">CCTCC AB 2010389</strain>
    </source>
</reference>
<comment type="similarity">
    <text evidence="1">Belongs to the transposase 11 family.</text>
</comment>
<dbReference type="PANTHER" id="PTHR33258:SF1">
    <property type="entry name" value="TRANSPOSASE INSL FOR INSERTION SEQUENCE ELEMENT IS186A-RELATED"/>
    <property type="match status" value="1"/>
</dbReference>
<keyword evidence="3" id="KW-0238">DNA-binding</keyword>
<name>A0A4U2XSY3_9BACI</name>
<dbReference type="Proteomes" id="UP000308744">
    <property type="component" value="Unassembled WGS sequence"/>
</dbReference>
<evidence type="ECO:0000256" key="4">
    <source>
        <dbReference type="ARBA" id="ARBA00023172"/>
    </source>
</evidence>
<dbReference type="Pfam" id="PF01609">
    <property type="entry name" value="DDE_Tnp_1"/>
    <property type="match status" value="1"/>
</dbReference>
<dbReference type="EMBL" id="SZPU01000180">
    <property type="protein sequence ID" value="TKI50879.1"/>
    <property type="molecule type" value="Genomic_DNA"/>
</dbReference>
<dbReference type="NCBIfam" id="NF033592">
    <property type="entry name" value="transpos_IS4_1"/>
    <property type="match status" value="1"/>
</dbReference>
<dbReference type="GO" id="GO:0006313">
    <property type="term" value="P:DNA transposition"/>
    <property type="evidence" value="ECO:0007669"/>
    <property type="project" value="InterPro"/>
</dbReference>